<organism evidence="1 2">
    <name type="scientific">Cladorrhinum samala</name>
    <dbReference type="NCBI Taxonomy" id="585594"/>
    <lineage>
        <taxon>Eukaryota</taxon>
        <taxon>Fungi</taxon>
        <taxon>Dikarya</taxon>
        <taxon>Ascomycota</taxon>
        <taxon>Pezizomycotina</taxon>
        <taxon>Sordariomycetes</taxon>
        <taxon>Sordariomycetidae</taxon>
        <taxon>Sordariales</taxon>
        <taxon>Podosporaceae</taxon>
        <taxon>Cladorrhinum</taxon>
    </lineage>
</organism>
<reference evidence="1" key="2">
    <citation type="submission" date="2023-06" db="EMBL/GenBank/DDBJ databases">
        <authorList>
            <consortium name="Lawrence Berkeley National Laboratory"/>
            <person name="Mondo S.J."/>
            <person name="Hensen N."/>
            <person name="Bonometti L."/>
            <person name="Westerberg I."/>
            <person name="Brannstrom I.O."/>
            <person name="Guillou S."/>
            <person name="Cros-Aarteil S."/>
            <person name="Calhoun S."/>
            <person name="Haridas S."/>
            <person name="Kuo A."/>
            <person name="Pangilinan J."/>
            <person name="Riley R."/>
            <person name="Labutti K."/>
            <person name="Andreopoulos B."/>
            <person name="Lipzen A."/>
            <person name="Chen C."/>
            <person name="Yanf M."/>
            <person name="Daum C."/>
            <person name="Ng V."/>
            <person name="Clum A."/>
            <person name="Steindorff A."/>
            <person name="Ohm R."/>
            <person name="Martin F."/>
            <person name="Silar P."/>
            <person name="Natvig D."/>
            <person name="Lalanne C."/>
            <person name="Gautier V."/>
            <person name="Ament-Velasquez S.L."/>
            <person name="Kruys A."/>
            <person name="Hutchinson M.I."/>
            <person name="Powell A.J."/>
            <person name="Barry K."/>
            <person name="Miller A.N."/>
            <person name="Grigoriev I.V."/>
            <person name="Debuchy R."/>
            <person name="Gladieux P."/>
            <person name="Thoren M.H."/>
            <person name="Johannesson H."/>
        </authorList>
    </citation>
    <scope>NUCLEOTIDE SEQUENCE</scope>
    <source>
        <strain evidence="1">PSN324</strain>
    </source>
</reference>
<sequence length="56" mass="6749">ALKNKFYRGLKSRVKDKLIKEDRYALFLDKYINKAIIINNCIFERIIEDKGVYRNP</sequence>
<accession>A0AAV9H980</accession>
<keyword evidence="2" id="KW-1185">Reference proteome</keyword>
<dbReference type="EMBL" id="MU865257">
    <property type="protein sequence ID" value="KAK4456350.1"/>
    <property type="molecule type" value="Genomic_DNA"/>
</dbReference>
<evidence type="ECO:0000313" key="1">
    <source>
        <dbReference type="EMBL" id="KAK4456350.1"/>
    </source>
</evidence>
<reference evidence="1" key="1">
    <citation type="journal article" date="2023" name="Mol. Phylogenet. Evol.">
        <title>Genome-scale phylogeny and comparative genomics of the fungal order Sordariales.</title>
        <authorList>
            <person name="Hensen N."/>
            <person name="Bonometti L."/>
            <person name="Westerberg I."/>
            <person name="Brannstrom I.O."/>
            <person name="Guillou S."/>
            <person name="Cros-Aarteil S."/>
            <person name="Calhoun S."/>
            <person name="Haridas S."/>
            <person name="Kuo A."/>
            <person name="Mondo S."/>
            <person name="Pangilinan J."/>
            <person name="Riley R."/>
            <person name="LaButti K."/>
            <person name="Andreopoulos B."/>
            <person name="Lipzen A."/>
            <person name="Chen C."/>
            <person name="Yan M."/>
            <person name="Daum C."/>
            <person name="Ng V."/>
            <person name="Clum A."/>
            <person name="Steindorff A."/>
            <person name="Ohm R.A."/>
            <person name="Martin F."/>
            <person name="Silar P."/>
            <person name="Natvig D.O."/>
            <person name="Lalanne C."/>
            <person name="Gautier V."/>
            <person name="Ament-Velasquez S.L."/>
            <person name="Kruys A."/>
            <person name="Hutchinson M.I."/>
            <person name="Powell A.J."/>
            <person name="Barry K."/>
            <person name="Miller A.N."/>
            <person name="Grigoriev I.V."/>
            <person name="Debuchy R."/>
            <person name="Gladieux P."/>
            <person name="Hiltunen Thoren M."/>
            <person name="Johannesson H."/>
        </authorList>
    </citation>
    <scope>NUCLEOTIDE SEQUENCE</scope>
    <source>
        <strain evidence="1">PSN324</strain>
    </source>
</reference>
<dbReference type="Proteomes" id="UP001321749">
    <property type="component" value="Unassembled WGS sequence"/>
</dbReference>
<dbReference type="AlphaFoldDB" id="A0AAV9H980"/>
<gene>
    <name evidence="1" type="ORF">QBC42DRAFT_191265</name>
</gene>
<protein>
    <submittedName>
        <fullName evidence="1">Uncharacterized protein</fullName>
    </submittedName>
</protein>
<proteinExistence type="predicted"/>
<name>A0AAV9H980_9PEZI</name>
<feature type="non-terminal residue" evidence="1">
    <location>
        <position position="1"/>
    </location>
</feature>
<comment type="caution">
    <text evidence="1">The sequence shown here is derived from an EMBL/GenBank/DDBJ whole genome shotgun (WGS) entry which is preliminary data.</text>
</comment>
<evidence type="ECO:0000313" key="2">
    <source>
        <dbReference type="Proteomes" id="UP001321749"/>
    </source>
</evidence>